<dbReference type="Gene3D" id="2.40.30.170">
    <property type="match status" value="1"/>
</dbReference>
<keyword evidence="4" id="KW-0812">Transmembrane</keyword>
<gene>
    <name evidence="8" type="primary">mdtA</name>
    <name evidence="8" type="ORF">SK3146_01270</name>
</gene>
<dbReference type="EMBL" id="CP027059">
    <property type="protein sequence ID" value="UQZ82113.1"/>
    <property type="molecule type" value="Genomic_DNA"/>
</dbReference>
<reference evidence="8" key="2">
    <citation type="journal article" date="2021" name="J Anim Sci Technol">
        <title>Complete genome sequence of Paenibacillus konkukensis sp. nov. SK3146 as a potential probiotic strain.</title>
        <authorList>
            <person name="Jung H.I."/>
            <person name="Park S."/>
            <person name="Niu K.M."/>
            <person name="Lee S.W."/>
            <person name="Kothari D."/>
            <person name="Yi K.J."/>
            <person name="Kim S.K."/>
        </authorList>
    </citation>
    <scope>NUCLEOTIDE SEQUENCE</scope>
    <source>
        <strain evidence="8">SK3146</strain>
    </source>
</reference>
<evidence type="ECO:0000256" key="3">
    <source>
        <dbReference type="SAM" id="MobiDB-lite"/>
    </source>
</evidence>
<dbReference type="InterPro" id="IPR058637">
    <property type="entry name" value="YknX-like_C"/>
</dbReference>
<dbReference type="InterPro" id="IPR006143">
    <property type="entry name" value="RND_pump_MFP"/>
</dbReference>
<dbReference type="PANTHER" id="PTHR30469">
    <property type="entry name" value="MULTIDRUG RESISTANCE PROTEIN MDTA"/>
    <property type="match status" value="1"/>
</dbReference>
<protein>
    <submittedName>
        <fullName evidence="8">Multidrug resistance protein MdtA</fullName>
    </submittedName>
</protein>
<dbReference type="InterPro" id="IPR058625">
    <property type="entry name" value="MdtA-like_BSH"/>
</dbReference>
<evidence type="ECO:0000259" key="5">
    <source>
        <dbReference type="Pfam" id="PF25917"/>
    </source>
</evidence>
<dbReference type="SUPFAM" id="SSF111369">
    <property type="entry name" value="HlyD-like secretion proteins"/>
    <property type="match status" value="2"/>
</dbReference>
<keyword evidence="4" id="KW-0472">Membrane</keyword>
<feature type="domain" description="YknX-like C-terminal permuted SH3-like" evidence="7">
    <location>
        <begin position="536"/>
        <end position="603"/>
    </location>
</feature>
<evidence type="ECO:0000259" key="6">
    <source>
        <dbReference type="Pfam" id="PF25954"/>
    </source>
</evidence>
<comment type="similarity">
    <text evidence="1">Belongs to the membrane fusion protein (MFP) (TC 8.A.1) family.</text>
</comment>
<keyword evidence="9" id="KW-1185">Reference proteome</keyword>
<feature type="compositionally biased region" description="Basic and acidic residues" evidence="3">
    <location>
        <begin position="651"/>
        <end position="664"/>
    </location>
</feature>
<dbReference type="Gene3D" id="2.40.50.100">
    <property type="match status" value="1"/>
</dbReference>
<dbReference type="RefSeq" id="WP_249864291.1">
    <property type="nucleotide sequence ID" value="NZ_CP027059.1"/>
</dbReference>
<keyword evidence="2" id="KW-0175">Coiled coil</keyword>
<dbReference type="Pfam" id="PF25989">
    <property type="entry name" value="YknX_C"/>
    <property type="match status" value="1"/>
</dbReference>
<dbReference type="Gene3D" id="2.40.420.20">
    <property type="match status" value="1"/>
</dbReference>
<name>A0ABY4RIV4_9BACL</name>
<evidence type="ECO:0000256" key="1">
    <source>
        <dbReference type="ARBA" id="ARBA00009477"/>
    </source>
</evidence>
<keyword evidence="4" id="KW-1133">Transmembrane helix</keyword>
<organism evidence="8 9">
    <name type="scientific">Paenibacillus konkukensis</name>
    <dbReference type="NCBI Taxonomy" id="2020716"/>
    <lineage>
        <taxon>Bacteria</taxon>
        <taxon>Bacillati</taxon>
        <taxon>Bacillota</taxon>
        <taxon>Bacilli</taxon>
        <taxon>Bacillales</taxon>
        <taxon>Paenibacillaceae</taxon>
        <taxon>Paenibacillus</taxon>
    </lineage>
</organism>
<feature type="domain" description="CusB-like beta-barrel" evidence="6">
    <location>
        <begin position="459"/>
        <end position="531"/>
    </location>
</feature>
<evidence type="ECO:0000259" key="7">
    <source>
        <dbReference type="Pfam" id="PF25989"/>
    </source>
</evidence>
<dbReference type="Gene3D" id="1.10.287.470">
    <property type="entry name" value="Helix hairpin bin"/>
    <property type="match status" value="1"/>
</dbReference>
<feature type="compositionally biased region" description="Gly residues" evidence="3">
    <location>
        <begin position="610"/>
        <end position="628"/>
    </location>
</feature>
<dbReference type="Pfam" id="PF25954">
    <property type="entry name" value="Beta-barrel_RND_2"/>
    <property type="match status" value="1"/>
</dbReference>
<proteinExistence type="inferred from homology"/>
<evidence type="ECO:0000256" key="4">
    <source>
        <dbReference type="SAM" id="Phobius"/>
    </source>
</evidence>
<dbReference type="InterPro" id="IPR058792">
    <property type="entry name" value="Beta-barrel_RND_2"/>
</dbReference>
<dbReference type="Pfam" id="PF25917">
    <property type="entry name" value="BSH_RND"/>
    <property type="match status" value="1"/>
</dbReference>
<feature type="region of interest" description="Disordered" evidence="3">
    <location>
        <begin position="602"/>
        <end position="689"/>
    </location>
</feature>
<dbReference type="NCBIfam" id="TIGR01730">
    <property type="entry name" value="RND_mfp"/>
    <property type="match status" value="1"/>
</dbReference>
<evidence type="ECO:0000313" key="8">
    <source>
        <dbReference type="EMBL" id="UQZ82113.1"/>
    </source>
</evidence>
<accession>A0ABY4RIV4</accession>
<evidence type="ECO:0000313" key="9">
    <source>
        <dbReference type="Proteomes" id="UP001057134"/>
    </source>
</evidence>
<sequence>MIRWIQNVSKKWVFTTIAVIAIIAVVGGTLTNWGGPKQGQSAAPGGGQRGAARQFPVETQIVKKSDVGGGQVFTGSITPLYTTNVSSRISGRVTELMVKPGDRVKEGDPLAKIDTTQLEQQIAQSQSALAVSAAQLQRSTNDQANSAATAEKQLAVQKANLEKAIADQQNAVASAKQQVAISQANYNKALNDQQNSIATAKQQVAISQQNLNNAITTYNTNVANAQNTLNAQQDSLQTSQVNSSNSVESLQLKLQQAIINYQNVKESSANKQSDLDNALQKLQQAQLDLDQAQQTTPSALTNATASLLKAQGDLAAAENSQTVQVAQEQLNRDSISLANAQNTLAVILESNQQTLQKDQLALSNAETSQELSLNVSKAQVAQSEQALQTAQSTDAITVSSAQYSQAETNLRLLTEQLQDGVLLSPVDGVVTAINTPVGQNAGNNGNIVSIAATNPTQASVNVPESSIGKLKVGMEMKVNVPTLNKSFEGVISAIRPTLDSVTKAYGVDIQVNDPKGELLPGMFASSSMKSEGRQAIMVPADAVLSQPNGNAVFVVQDGKAKKVTVKIGTMTSAQFEVTSGLNEGDQIVVKGQELLSDKASVQVVQPGQEGQQGGQKQGQGQQQGGQKGQGQQEKTQGEKAQGEKPQSGGEQGEKAKAQGERAQGERPQGNRQPNSNSGSTGQAGAGGGQ</sequence>
<feature type="transmembrane region" description="Helical" evidence="4">
    <location>
        <begin position="12"/>
        <end position="33"/>
    </location>
</feature>
<evidence type="ECO:0000256" key="2">
    <source>
        <dbReference type="SAM" id="Coils"/>
    </source>
</evidence>
<feature type="coiled-coil region" evidence="2">
    <location>
        <begin position="147"/>
        <end position="295"/>
    </location>
</feature>
<feature type="domain" description="Multidrug resistance protein MdtA-like barrel-sandwich hybrid" evidence="5">
    <location>
        <begin position="83"/>
        <end position="444"/>
    </location>
</feature>
<reference evidence="8" key="1">
    <citation type="submission" date="2018-02" db="EMBL/GenBank/DDBJ databases">
        <authorList>
            <person name="Kim S.-K."/>
            <person name="Jung H.-I."/>
            <person name="Lee S.-W."/>
        </authorList>
    </citation>
    <scope>NUCLEOTIDE SEQUENCE</scope>
    <source>
        <strain evidence="8">SK3146</strain>
    </source>
</reference>
<dbReference type="Proteomes" id="UP001057134">
    <property type="component" value="Chromosome"/>
</dbReference>